<feature type="compositionally biased region" description="Low complexity" evidence="1">
    <location>
        <begin position="60"/>
        <end position="73"/>
    </location>
</feature>
<organism evidence="2 3">
    <name type="scientific">Actinoalloteichus caeruleus DSM 43889</name>
    <dbReference type="NCBI Taxonomy" id="1120930"/>
    <lineage>
        <taxon>Bacteria</taxon>
        <taxon>Bacillati</taxon>
        <taxon>Actinomycetota</taxon>
        <taxon>Actinomycetes</taxon>
        <taxon>Pseudonocardiales</taxon>
        <taxon>Pseudonocardiaceae</taxon>
        <taxon>Actinoalloteichus</taxon>
        <taxon>Actinoalloteichus cyanogriseus</taxon>
    </lineage>
</organism>
<accession>A0ABT1JIP5</accession>
<protein>
    <submittedName>
        <fullName evidence="2">Uncharacterized protein</fullName>
    </submittedName>
</protein>
<evidence type="ECO:0000313" key="2">
    <source>
        <dbReference type="EMBL" id="MCP2332164.1"/>
    </source>
</evidence>
<comment type="caution">
    <text evidence="2">The sequence shown here is derived from an EMBL/GenBank/DDBJ whole genome shotgun (WGS) entry which is preliminary data.</text>
</comment>
<name>A0ABT1JIP5_ACTCY</name>
<evidence type="ECO:0000313" key="3">
    <source>
        <dbReference type="Proteomes" id="UP000791080"/>
    </source>
</evidence>
<reference evidence="2 3" key="2">
    <citation type="submission" date="2022-06" db="EMBL/GenBank/DDBJ databases">
        <title>Genomic Encyclopedia of Type Strains, Phase I: the one thousand microbial genomes (KMG-I) project.</title>
        <authorList>
            <person name="Kyrpides N."/>
        </authorList>
    </citation>
    <scope>NUCLEOTIDE SEQUENCE [LARGE SCALE GENOMIC DNA]</scope>
    <source>
        <strain evidence="2 3">DSM 43889</strain>
    </source>
</reference>
<feature type="compositionally biased region" description="Polar residues" evidence="1">
    <location>
        <begin position="97"/>
        <end position="111"/>
    </location>
</feature>
<sequence length="160" mass="16867">MTGPTRRGATAAASPHTAPIPRPRMTRETTRSPNPSATAVSAFPAASTTIDTARTHRRSTPPSTRGTTGAVTAVTRPVIVRLNPAVPELTPKPSAMGVSTPTGSISEVTTTKVDRDRTASATHCQAVVWWEPVPAEAEELMLPRQATGRQPNNGDLLADR</sequence>
<gene>
    <name evidence="2" type="ORF">G443_002434</name>
</gene>
<proteinExistence type="predicted"/>
<dbReference type="Proteomes" id="UP000791080">
    <property type="component" value="Unassembled WGS sequence"/>
</dbReference>
<dbReference type="EMBL" id="AUBJ02000001">
    <property type="protein sequence ID" value="MCP2332164.1"/>
    <property type="molecule type" value="Genomic_DNA"/>
</dbReference>
<feature type="region of interest" description="Disordered" evidence="1">
    <location>
        <begin position="141"/>
        <end position="160"/>
    </location>
</feature>
<keyword evidence="3" id="KW-1185">Reference proteome</keyword>
<feature type="region of interest" description="Disordered" evidence="1">
    <location>
        <begin position="86"/>
        <end position="117"/>
    </location>
</feature>
<evidence type="ECO:0000256" key="1">
    <source>
        <dbReference type="SAM" id="MobiDB-lite"/>
    </source>
</evidence>
<feature type="region of interest" description="Disordered" evidence="1">
    <location>
        <begin position="1"/>
        <end position="73"/>
    </location>
</feature>
<reference evidence="2 3" key="1">
    <citation type="submission" date="2013-07" db="EMBL/GenBank/DDBJ databases">
        <authorList>
            <consortium name="DOE Joint Genome Institute"/>
            <person name="Reeve W."/>
            <person name="Huntemann M."/>
            <person name="Han J."/>
            <person name="Chen A."/>
            <person name="Kyrpides N."/>
            <person name="Mavromatis K."/>
            <person name="Markowitz V."/>
            <person name="Palaniappan K."/>
            <person name="Ivanova N."/>
            <person name="Schaumberg A."/>
            <person name="Pati A."/>
            <person name="Liolios K."/>
            <person name="Nordberg H.P."/>
            <person name="Cantor M.N."/>
            <person name="Hua S.X."/>
            <person name="Woyke T."/>
        </authorList>
    </citation>
    <scope>NUCLEOTIDE SEQUENCE [LARGE SCALE GENOMIC DNA]</scope>
    <source>
        <strain evidence="2 3">DSM 43889</strain>
    </source>
</reference>
<feature type="compositionally biased region" description="Low complexity" evidence="1">
    <location>
        <begin position="1"/>
        <end position="13"/>
    </location>
</feature>